<dbReference type="OrthoDB" id="1663137at2759"/>
<dbReference type="Pfam" id="PF00724">
    <property type="entry name" value="Oxidored_FMN"/>
    <property type="match status" value="1"/>
</dbReference>
<dbReference type="PANTHER" id="PTHR43656:SF2">
    <property type="entry name" value="BINDING OXIDOREDUCTASE, PUTATIVE (AFU_ORTHOLOGUE AFUA_2G08260)-RELATED"/>
    <property type="match status" value="1"/>
</dbReference>
<dbReference type="GO" id="GO:0016491">
    <property type="term" value="F:oxidoreductase activity"/>
    <property type="evidence" value="ECO:0007669"/>
    <property type="project" value="UniProtKB-KW"/>
</dbReference>
<proteinExistence type="inferred from homology"/>
<evidence type="ECO:0000256" key="1">
    <source>
        <dbReference type="ARBA" id="ARBA00005979"/>
    </source>
</evidence>
<organism evidence="6 7">
    <name type="scientific">Paraphaeosphaeria sporulosa</name>
    <dbReference type="NCBI Taxonomy" id="1460663"/>
    <lineage>
        <taxon>Eukaryota</taxon>
        <taxon>Fungi</taxon>
        <taxon>Dikarya</taxon>
        <taxon>Ascomycota</taxon>
        <taxon>Pezizomycotina</taxon>
        <taxon>Dothideomycetes</taxon>
        <taxon>Pleosporomycetidae</taxon>
        <taxon>Pleosporales</taxon>
        <taxon>Massarineae</taxon>
        <taxon>Didymosphaeriaceae</taxon>
        <taxon>Paraphaeosphaeria</taxon>
    </lineage>
</organism>
<reference evidence="6 7" key="1">
    <citation type="submission" date="2016-05" db="EMBL/GenBank/DDBJ databases">
        <title>Comparative analysis of secretome profiles of manganese(II)-oxidizing ascomycete fungi.</title>
        <authorList>
            <consortium name="DOE Joint Genome Institute"/>
            <person name="Zeiner C.A."/>
            <person name="Purvine S.O."/>
            <person name="Zink E.M."/>
            <person name="Wu S."/>
            <person name="Pasa-Tolic L."/>
            <person name="Chaput D.L."/>
            <person name="Haridas S."/>
            <person name="Grigoriev I.V."/>
            <person name="Santelli C.M."/>
            <person name="Hansel C.M."/>
        </authorList>
    </citation>
    <scope>NUCLEOTIDE SEQUENCE [LARGE SCALE GENOMIC DNA]</scope>
    <source>
        <strain evidence="6 7">AP3s5-JAC2a</strain>
    </source>
</reference>
<evidence type="ECO:0000313" key="6">
    <source>
        <dbReference type="EMBL" id="OAF99054.1"/>
    </source>
</evidence>
<evidence type="ECO:0000256" key="3">
    <source>
        <dbReference type="ARBA" id="ARBA00022643"/>
    </source>
</evidence>
<dbReference type="SUPFAM" id="SSF51395">
    <property type="entry name" value="FMN-linked oxidoreductases"/>
    <property type="match status" value="1"/>
</dbReference>
<evidence type="ECO:0000256" key="2">
    <source>
        <dbReference type="ARBA" id="ARBA00022630"/>
    </source>
</evidence>
<sequence length="426" mass="45608">MSAQLNRPLKTPSGVVFRNRLVKAAMAESLAAADNDPTDAYITLYDTWSQGDWGAVITGEMEVSTTYMGHPYNINTKPAPSQTRAIKDKWTRWARAATQHGTPALVQLVHPGRQSPAACGQRSFFSKAIAPSAVAVSLGPGASDWLASKLLFGTPRAMSRDEISEAVSQFAAAAKLCHESGFSGVQIHAAHGFLLTQFLSPSTNLRTDEYGGSPAARARIVLEVIRAVRAAVPPSFCVGIKLNSADVGGREAESLEESLEQVGLVAREGIDFLEISGGTLENMRMAAGDAPAPMEKEMSESTRHREAFFLDYARAVRARFPEVVLMVTGGFRSRAGMREALDTGACDLIGLARPSAVWPRLPREVLLNEEVDDGDARCELSLVKGNWFVRNLAPKIVGVGVDTLYYAGQIAMMAEGKGTSAPGLGA</sequence>
<gene>
    <name evidence="6" type="ORF">CC84DRAFT_1200270</name>
</gene>
<dbReference type="EMBL" id="KV441563">
    <property type="protein sequence ID" value="OAF99054.1"/>
    <property type="molecule type" value="Genomic_DNA"/>
</dbReference>
<evidence type="ECO:0000259" key="5">
    <source>
        <dbReference type="Pfam" id="PF00724"/>
    </source>
</evidence>
<dbReference type="InterPro" id="IPR001155">
    <property type="entry name" value="OxRdtase_FMN_N"/>
</dbReference>
<dbReference type="Gene3D" id="3.20.20.70">
    <property type="entry name" value="Aldolase class I"/>
    <property type="match status" value="1"/>
</dbReference>
<dbReference type="PANTHER" id="PTHR43656">
    <property type="entry name" value="BINDING OXIDOREDUCTASE, PUTATIVE (AFU_ORTHOLOGUE AFUA_2G08260)-RELATED"/>
    <property type="match status" value="1"/>
</dbReference>
<protein>
    <submittedName>
        <fullName evidence="6">Flavin oxidoreductase</fullName>
    </submittedName>
</protein>
<keyword evidence="3" id="KW-0288">FMN</keyword>
<accession>A0A177BUS2</accession>
<dbReference type="InterPro" id="IPR013785">
    <property type="entry name" value="Aldolase_TIM"/>
</dbReference>
<name>A0A177BUS2_9PLEO</name>
<dbReference type="AlphaFoldDB" id="A0A177BUS2"/>
<keyword evidence="4" id="KW-0560">Oxidoreductase</keyword>
<dbReference type="InterPro" id="IPR051799">
    <property type="entry name" value="NADH_flavin_oxidoreductase"/>
</dbReference>
<dbReference type="Proteomes" id="UP000077069">
    <property type="component" value="Unassembled WGS sequence"/>
</dbReference>
<keyword evidence="2" id="KW-0285">Flavoprotein</keyword>
<keyword evidence="7" id="KW-1185">Reference proteome</keyword>
<comment type="similarity">
    <text evidence="1">Belongs to the NADH:flavin oxidoreductase/NADH oxidase family.</text>
</comment>
<evidence type="ECO:0000313" key="7">
    <source>
        <dbReference type="Proteomes" id="UP000077069"/>
    </source>
</evidence>
<evidence type="ECO:0000256" key="4">
    <source>
        <dbReference type="ARBA" id="ARBA00023002"/>
    </source>
</evidence>
<dbReference type="GO" id="GO:0010181">
    <property type="term" value="F:FMN binding"/>
    <property type="evidence" value="ECO:0007669"/>
    <property type="project" value="InterPro"/>
</dbReference>
<dbReference type="STRING" id="1460663.A0A177BUS2"/>
<dbReference type="GeneID" id="28765141"/>
<dbReference type="RefSeq" id="XP_018029420.1">
    <property type="nucleotide sequence ID" value="XM_018181655.1"/>
</dbReference>
<feature type="domain" description="NADH:flavin oxidoreductase/NADH oxidase N-terminal" evidence="5">
    <location>
        <begin position="7"/>
        <end position="365"/>
    </location>
</feature>
<dbReference type="InParanoid" id="A0A177BUS2"/>